<dbReference type="RefSeq" id="WP_266605501.1">
    <property type="nucleotide sequence ID" value="NZ_JAPHNL010000331.1"/>
</dbReference>
<protein>
    <submittedName>
        <fullName evidence="1">Uncharacterized protein</fullName>
    </submittedName>
</protein>
<reference evidence="1" key="1">
    <citation type="submission" date="2022-10" db="EMBL/GenBank/DDBJ databases">
        <title>Streptomyces beihaiensis sp. nov., a chitin degrading actinobacterium, isolated from shrimp pond soil.</title>
        <authorList>
            <person name="Xie J."/>
            <person name="Shen N."/>
        </authorList>
    </citation>
    <scope>NUCLEOTIDE SEQUENCE</scope>
    <source>
        <strain evidence="1">GXMU-J5</strain>
    </source>
</reference>
<comment type="caution">
    <text evidence="1">The sequence shown here is derived from an EMBL/GenBank/DDBJ whole genome shotgun (WGS) entry which is preliminary data.</text>
</comment>
<proteinExistence type="predicted"/>
<accession>A0ABT3U401</accession>
<name>A0ABT3U401_9ACTN</name>
<evidence type="ECO:0000313" key="1">
    <source>
        <dbReference type="EMBL" id="MCX3064059.1"/>
    </source>
</evidence>
<organism evidence="1 2">
    <name type="scientific">Streptomyces beihaiensis</name>
    <dbReference type="NCBI Taxonomy" id="2984495"/>
    <lineage>
        <taxon>Bacteria</taxon>
        <taxon>Bacillati</taxon>
        <taxon>Actinomycetota</taxon>
        <taxon>Actinomycetes</taxon>
        <taxon>Kitasatosporales</taxon>
        <taxon>Streptomycetaceae</taxon>
        <taxon>Streptomyces</taxon>
    </lineage>
</organism>
<dbReference type="EMBL" id="JAPHNL010000331">
    <property type="protein sequence ID" value="MCX3064059.1"/>
    <property type="molecule type" value="Genomic_DNA"/>
</dbReference>
<gene>
    <name evidence="1" type="ORF">OFY01_30740</name>
</gene>
<dbReference type="Proteomes" id="UP001163064">
    <property type="component" value="Unassembled WGS sequence"/>
</dbReference>
<sequence length="57" mass="6392">MPPVTEGSVRSADEVNKRIRDLWLHAGGRLTAEQRAEYELLVAEWAEAMRAKVIEAA</sequence>
<keyword evidence="2" id="KW-1185">Reference proteome</keyword>
<evidence type="ECO:0000313" key="2">
    <source>
        <dbReference type="Proteomes" id="UP001163064"/>
    </source>
</evidence>